<reference evidence="2" key="1">
    <citation type="journal article" date="2021" name="Proc. Natl. Acad. Sci. U.S.A.">
        <title>A Catalog of Tens of Thousands of Viruses from Human Metagenomes Reveals Hidden Associations with Chronic Diseases.</title>
        <authorList>
            <person name="Tisza M.J."/>
            <person name="Buck C.B."/>
        </authorList>
    </citation>
    <scope>NUCLEOTIDE SEQUENCE</scope>
    <source>
        <strain evidence="2">CtqwY3</strain>
    </source>
</reference>
<sequence>MVIELVPCIVLISTNIKRKVVEKMDDKVLENEIEAPVIDNELEESKDLVEEMEQADENVEESSDENTESDTDDSKEKEESDEDDKGELEDVEESDEEIEPINYDTMPYNDLKSLATEKGLQFINNIKKVDLIEMLKASDTELPPVNNNEDNTSIPVVTLDNKPVSPIVVEKDDEVVPQGFVQLPPKKEVNKHGIYNGRVYKTLTNGRGMYADNGETFDLSIIK</sequence>
<protein>
    <submittedName>
        <fullName evidence="2">HeH/LEM domain</fullName>
    </submittedName>
</protein>
<evidence type="ECO:0000256" key="1">
    <source>
        <dbReference type="SAM" id="MobiDB-lite"/>
    </source>
</evidence>
<organism evidence="2">
    <name type="scientific">Siphoviridae sp. ctqwY3</name>
    <dbReference type="NCBI Taxonomy" id="2827951"/>
    <lineage>
        <taxon>Viruses</taxon>
        <taxon>Duplodnaviria</taxon>
        <taxon>Heunggongvirae</taxon>
        <taxon>Uroviricota</taxon>
        <taxon>Caudoviricetes</taxon>
    </lineage>
</organism>
<feature type="compositionally biased region" description="Acidic residues" evidence="1">
    <location>
        <begin position="79"/>
        <end position="99"/>
    </location>
</feature>
<evidence type="ECO:0000313" key="2">
    <source>
        <dbReference type="EMBL" id="DAF46634.1"/>
    </source>
</evidence>
<dbReference type="EMBL" id="BK032541">
    <property type="protein sequence ID" value="DAF46634.1"/>
    <property type="molecule type" value="Genomic_DNA"/>
</dbReference>
<accession>A0A8S5S7F9</accession>
<feature type="region of interest" description="Disordered" evidence="1">
    <location>
        <begin position="32"/>
        <end position="104"/>
    </location>
</feature>
<proteinExistence type="predicted"/>
<name>A0A8S5S7F9_9CAUD</name>
<feature type="compositionally biased region" description="Acidic residues" evidence="1">
    <location>
        <begin position="50"/>
        <end position="71"/>
    </location>
</feature>